<name>A0A1B9GXJ6_9TREE</name>
<sequence>MSQISHQPQPLPTQHNPIADQFLNAKAQISRRTTYDINSFPRRPSSTLAVVPENHHHSAEAAQVDYSSRGPPPAPPSAFRLAENQRRSSRRSTGDGDSNGKSINGAEMGRRSPEKGKQKETITPHAVNGKVLQKQPLERRRRADWVFDLLETQKGADSWIEMPRVVLVLGNATPASLAPILFNPAFADTLLLVGSDTPSPAIEALLSPSSNEQTQTIFPTLQPFSSTTRSANDTDAHALTLLLTQAASLAQQYKTKIRSSAFARSRANSVVSNASGSNSPPSTPAMRKRVLSGLGISSSGRGSMDSNFSDRPVPRSQSMHDTAAESNHTLRPNKSRMSSFSRDSIFGGIRRNSDASDTKSSGSPNNSSLFDAIINFVPPMSGFRSERALQDMLHQAVVITTGVMPSLTRQIGKVSPNPSQLMPIGLIHVLPQTMPAPLPSVIESFMLSLLPTFQARCSRELFGAVVTAPVWLSPLVDVNQSSSGRKHSTETDEDVSGAEVLLFGGARCPYQILGGAEPDLRPRAFLPNWTSCMAMPGLIAESRHPSPSPRCHHARMHSSPSSIAYVDVGPRTPPQTSPSGSPTPSLSDKPAAPSPLPRSVSMPNGGLSQPRRSKLSVSHTPPTANGELPHSPPTPDLDPSISSCASSFALGETGSQGSGVGAGAGAGGVASRRGSDLGEHSAAANGASNGAGQDMVGGKKKGLTGWFKKSKGSRV</sequence>
<feature type="region of interest" description="Disordered" evidence="1">
    <location>
        <begin position="59"/>
        <end position="135"/>
    </location>
</feature>
<dbReference type="AlphaFoldDB" id="A0A1B9GXJ6"/>
<feature type="compositionally biased region" description="Polar residues" evidence="1">
    <location>
        <begin position="1"/>
        <end position="16"/>
    </location>
</feature>
<feature type="compositionally biased region" description="Basic and acidic residues" evidence="1">
    <location>
        <begin position="108"/>
        <end position="122"/>
    </location>
</feature>
<feature type="compositionally biased region" description="Polar residues" evidence="1">
    <location>
        <begin position="304"/>
        <end position="342"/>
    </location>
</feature>
<dbReference type="STRING" id="1296120.A0A1B9GXJ6"/>
<feature type="compositionally biased region" description="Gly residues" evidence="1">
    <location>
        <begin position="654"/>
        <end position="668"/>
    </location>
</feature>
<feature type="compositionally biased region" description="Low complexity" evidence="1">
    <location>
        <begin position="577"/>
        <end position="587"/>
    </location>
</feature>
<proteinExistence type="predicted"/>
<organism evidence="2 3">
    <name type="scientific">Kwoniella heveanensis BCC8398</name>
    <dbReference type="NCBI Taxonomy" id="1296120"/>
    <lineage>
        <taxon>Eukaryota</taxon>
        <taxon>Fungi</taxon>
        <taxon>Dikarya</taxon>
        <taxon>Basidiomycota</taxon>
        <taxon>Agaricomycotina</taxon>
        <taxon>Tremellomycetes</taxon>
        <taxon>Tremellales</taxon>
        <taxon>Cryptococcaceae</taxon>
        <taxon>Kwoniella</taxon>
    </lineage>
</organism>
<feature type="compositionally biased region" description="Basic residues" evidence="1">
    <location>
        <begin position="698"/>
        <end position="715"/>
    </location>
</feature>
<reference evidence="3" key="2">
    <citation type="submission" date="2013-12" db="EMBL/GenBank/DDBJ databases">
        <title>Evolution of pathogenesis and genome organization in the Tremellales.</title>
        <authorList>
            <person name="Cuomo C."/>
            <person name="Litvintseva A."/>
            <person name="Heitman J."/>
            <person name="Chen Y."/>
            <person name="Sun S."/>
            <person name="Springer D."/>
            <person name="Dromer F."/>
            <person name="Young S."/>
            <person name="Zeng Q."/>
            <person name="Chapman S."/>
            <person name="Gujja S."/>
            <person name="Saif S."/>
            <person name="Birren B."/>
        </authorList>
    </citation>
    <scope>NUCLEOTIDE SEQUENCE [LARGE SCALE GENOMIC DNA]</scope>
    <source>
        <strain evidence="3">BCC8398</strain>
    </source>
</reference>
<dbReference type="OrthoDB" id="2564636at2759"/>
<protein>
    <submittedName>
        <fullName evidence="2">Uncharacterized protein</fullName>
    </submittedName>
</protein>
<feature type="compositionally biased region" description="Low complexity" evidence="1">
    <location>
        <begin position="681"/>
        <end position="692"/>
    </location>
</feature>
<dbReference type="Proteomes" id="UP000092666">
    <property type="component" value="Unassembled WGS sequence"/>
</dbReference>
<evidence type="ECO:0000256" key="1">
    <source>
        <dbReference type="SAM" id="MobiDB-lite"/>
    </source>
</evidence>
<feature type="compositionally biased region" description="Low complexity" evidence="1">
    <location>
        <begin position="294"/>
        <end position="303"/>
    </location>
</feature>
<feature type="region of interest" description="Disordered" evidence="1">
    <location>
        <begin position="563"/>
        <end position="715"/>
    </location>
</feature>
<keyword evidence="3" id="KW-1185">Reference proteome</keyword>
<gene>
    <name evidence="2" type="ORF">I316_02791</name>
</gene>
<evidence type="ECO:0000313" key="3">
    <source>
        <dbReference type="Proteomes" id="UP000092666"/>
    </source>
</evidence>
<accession>A0A1B9GXJ6</accession>
<dbReference type="EMBL" id="KI669498">
    <property type="protein sequence ID" value="OCF35736.1"/>
    <property type="molecule type" value="Genomic_DNA"/>
</dbReference>
<feature type="region of interest" description="Disordered" evidence="1">
    <location>
        <begin position="1"/>
        <end position="25"/>
    </location>
</feature>
<reference evidence="2 3" key="1">
    <citation type="submission" date="2013-07" db="EMBL/GenBank/DDBJ databases">
        <title>The Genome Sequence of Cryptococcus heveanensis BCC8398.</title>
        <authorList>
            <consortium name="The Broad Institute Genome Sequencing Platform"/>
            <person name="Cuomo C."/>
            <person name="Litvintseva A."/>
            <person name="Chen Y."/>
            <person name="Heitman J."/>
            <person name="Sun S."/>
            <person name="Springer D."/>
            <person name="Dromer F."/>
            <person name="Young S.K."/>
            <person name="Zeng Q."/>
            <person name="Gargeya S."/>
            <person name="Fitzgerald M."/>
            <person name="Abouelleil A."/>
            <person name="Alvarado L."/>
            <person name="Berlin A.M."/>
            <person name="Chapman S.B."/>
            <person name="Dewar J."/>
            <person name="Goldberg J."/>
            <person name="Griggs A."/>
            <person name="Gujja S."/>
            <person name="Hansen M."/>
            <person name="Howarth C."/>
            <person name="Imamovic A."/>
            <person name="Larimer J."/>
            <person name="McCowan C."/>
            <person name="Murphy C."/>
            <person name="Pearson M."/>
            <person name="Priest M."/>
            <person name="Roberts A."/>
            <person name="Saif S."/>
            <person name="Shea T."/>
            <person name="Sykes S."/>
            <person name="Wortman J."/>
            <person name="Nusbaum C."/>
            <person name="Birren B."/>
        </authorList>
    </citation>
    <scope>NUCLEOTIDE SEQUENCE [LARGE SCALE GENOMIC DNA]</scope>
    <source>
        <strain evidence="2 3">BCC8398</strain>
    </source>
</reference>
<evidence type="ECO:0000313" key="2">
    <source>
        <dbReference type="EMBL" id="OCF35736.1"/>
    </source>
</evidence>
<feature type="region of interest" description="Disordered" evidence="1">
    <location>
        <begin position="294"/>
        <end position="364"/>
    </location>
</feature>